<gene>
    <name evidence="1" type="ORF">O6H91_05G101400</name>
</gene>
<accession>A0ACC2DRU9</accession>
<name>A0ACC2DRU9_DIPCM</name>
<dbReference type="EMBL" id="CM055096">
    <property type="protein sequence ID" value="KAJ7556850.1"/>
    <property type="molecule type" value="Genomic_DNA"/>
</dbReference>
<protein>
    <submittedName>
        <fullName evidence="1">Uncharacterized protein</fullName>
    </submittedName>
</protein>
<sequence>MGNEKNFSLSLFSLNRNKTIEDYFSSENPSCKILVTTDERQGRYEAATLSGQKISKYEAATLSGQKISKYLIFGQNLRCLKHCLGVDASQAVIQFPKSLPKDD</sequence>
<evidence type="ECO:0000313" key="1">
    <source>
        <dbReference type="EMBL" id="KAJ7556850.1"/>
    </source>
</evidence>
<organism evidence="1 2">
    <name type="scientific">Diphasiastrum complanatum</name>
    <name type="common">Issler's clubmoss</name>
    <name type="synonym">Lycopodium complanatum</name>
    <dbReference type="NCBI Taxonomy" id="34168"/>
    <lineage>
        <taxon>Eukaryota</taxon>
        <taxon>Viridiplantae</taxon>
        <taxon>Streptophyta</taxon>
        <taxon>Embryophyta</taxon>
        <taxon>Tracheophyta</taxon>
        <taxon>Lycopodiopsida</taxon>
        <taxon>Lycopodiales</taxon>
        <taxon>Lycopodiaceae</taxon>
        <taxon>Lycopodioideae</taxon>
        <taxon>Diphasiastrum</taxon>
    </lineage>
</organism>
<evidence type="ECO:0000313" key="2">
    <source>
        <dbReference type="Proteomes" id="UP001162992"/>
    </source>
</evidence>
<keyword evidence="2" id="KW-1185">Reference proteome</keyword>
<proteinExistence type="predicted"/>
<comment type="caution">
    <text evidence="1">The sequence shown here is derived from an EMBL/GenBank/DDBJ whole genome shotgun (WGS) entry which is preliminary data.</text>
</comment>
<reference evidence="2" key="1">
    <citation type="journal article" date="2024" name="Proc. Natl. Acad. Sci. U.S.A.">
        <title>Extraordinary preservation of gene collinearity over three hundred million years revealed in homosporous lycophytes.</title>
        <authorList>
            <person name="Li C."/>
            <person name="Wickell D."/>
            <person name="Kuo L.Y."/>
            <person name="Chen X."/>
            <person name="Nie B."/>
            <person name="Liao X."/>
            <person name="Peng D."/>
            <person name="Ji J."/>
            <person name="Jenkins J."/>
            <person name="Williams M."/>
            <person name="Shu S."/>
            <person name="Plott C."/>
            <person name="Barry K."/>
            <person name="Rajasekar S."/>
            <person name="Grimwood J."/>
            <person name="Han X."/>
            <person name="Sun S."/>
            <person name="Hou Z."/>
            <person name="He W."/>
            <person name="Dai G."/>
            <person name="Sun C."/>
            <person name="Schmutz J."/>
            <person name="Leebens-Mack J.H."/>
            <person name="Li F.W."/>
            <person name="Wang L."/>
        </authorList>
    </citation>
    <scope>NUCLEOTIDE SEQUENCE [LARGE SCALE GENOMIC DNA]</scope>
    <source>
        <strain evidence="2">cv. PW_Plant_1</strain>
    </source>
</reference>
<dbReference type="Proteomes" id="UP001162992">
    <property type="component" value="Chromosome 5"/>
</dbReference>